<keyword evidence="3" id="KW-1185">Reference proteome</keyword>
<protein>
    <submittedName>
        <fullName evidence="2">Uncharacterized protein</fullName>
    </submittedName>
</protein>
<dbReference type="Proteomes" id="UP001209878">
    <property type="component" value="Unassembled WGS sequence"/>
</dbReference>
<organism evidence="2 3">
    <name type="scientific">Ridgeia piscesae</name>
    <name type="common">Tubeworm</name>
    <dbReference type="NCBI Taxonomy" id="27915"/>
    <lineage>
        <taxon>Eukaryota</taxon>
        <taxon>Metazoa</taxon>
        <taxon>Spiralia</taxon>
        <taxon>Lophotrochozoa</taxon>
        <taxon>Annelida</taxon>
        <taxon>Polychaeta</taxon>
        <taxon>Sedentaria</taxon>
        <taxon>Canalipalpata</taxon>
        <taxon>Sabellida</taxon>
        <taxon>Siboglinidae</taxon>
        <taxon>Ridgeia</taxon>
    </lineage>
</organism>
<dbReference type="PANTHER" id="PTHR22590">
    <property type="entry name" value="MYOSIN MOTOR DOMAIN-CONTAINING PROTEIN"/>
    <property type="match status" value="1"/>
</dbReference>
<dbReference type="EMBL" id="JAODUO010000620">
    <property type="protein sequence ID" value="KAK2177059.1"/>
    <property type="molecule type" value="Genomic_DNA"/>
</dbReference>
<reference evidence="2" key="1">
    <citation type="journal article" date="2023" name="Mol. Biol. Evol.">
        <title>Third-Generation Sequencing Reveals the Adaptive Role of the Epigenome in Three Deep-Sea Polychaetes.</title>
        <authorList>
            <person name="Perez M."/>
            <person name="Aroh O."/>
            <person name="Sun Y."/>
            <person name="Lan Y."/>
            <person name="Juniper S.K."/>
            <person name="Young C.R."/>
            <person name="Angers B."/>
            <person name="Qian P.Y."/>
        </authorList>
    </citation>
    <scope>NUCLEOTIDE SEQUENCE</scope>
    <source>
        <strain evidence="2">R07B-5</strain>
    </source>
</reference>
<name>A0AAD9KTH9_RIDPI</name>
<proteinExistence type="predicted"/>
<evidence type="ECO:0000313" key="2">
    <source>
        <dbReference type="EMBL" id="KAK2177059.1"/>
    </source>
</evidence>
<dbReference type="AlphaFoldDB" id="A0AAD9KTH9"/>
<comment type="caution">
    <text evidence="2">The sequence shown here is derived from an EMBL/GenBank/DDBJ whole genome shotgun (WGS) entry which is preliminary data.</text>
</comment>
<dbReference type="InterPro" id="IPR052318">
    <property type="entry name" value="CellDiv_DevSignal_Domain"/>
</dbReference>
<sequence>MYVSQCVAILLTVACIVSDSRFNKTEGGHNRLKAPAPRPKKGAVKGVSQARLILVKKSSLHKSTPKHPMPFAARNVYYDERWMEKQERGFVRWLNFVLTPPDETADIRKPQPCKPHTVTLDDPGTCTHVAPSKEVLSYRAYTAHRRLNRLRRAACQLYESDAITHVVARLEREVEHGRIAIRADKKVHADVGKLMVCGDKWLSVESVCVTLSFGFKKHF</sequence>
<evidence type="ECO:0000313" key="3">
    <source>
        <dbReference type="Proteomes" id="UP001209878"/>
    </source>
</evidence>
<gene>
    <name evidence="2" type="ORF">NP493_620g01039</name>
</gene>
<evidence type="ECO:0000256" key="1">
    <source>
        <dbReference type="ARBA" id="ARBA00022737"/>
    </source>
</evidence>
<dbReference type="PANTHER" id="PTHR22590:SF5">
    <property type="entry name" value="MYOSIN MOTOR DOMAIN-CONTAINING PROTEIN"/>
    <property type="match status" value="1"/>
</dbReference>
<accession>A0AAD9KTH9</accession>
<keyword evidence="1" id="KW-0677">Repeat</keyword>